<evidence type="ECO:0000313" key="3">
    <source>
        <dbReference type="EMBL" id="HDL90450.1"/>
    </source>
</evidence>
<keyword evidence="1" id="KW-0472">Membrane</keyword>
<evidence type="ECO:0000259" key="2">
    <source>
        <dbReference type="Pfam" id="PF12158"/>
    </source>
</evidence>
<keyword evidence="1" id="KW-1133">Transmembrane helix</keyword>
<comment type="caution">
    <text evidence="3">The sequence shown here is derived from an EMBL/GenBank/DDBJ whole genome shotgun (WGS) entry which is preliminary data.</text>
</comment>
<gene>
    <name evidence="3" type="ORF">ENG14_06060</name>
</gene>
<sequence>MDQGVTQSEKRPRKSNATFFGIIFTLAGGLMFYFFGLPSLKYAYESKSWPMTSGTITKSEVDSWMKDGKTQYGAVIMYTYQLEGKEHISYNIGVNSSSSNSNMSAAKKLVQEYPVGKTVDVFYDPELPDSAALIPGVRSGDVALAGGMLLFVVIGLLVLFRIIKPKRSYSNNPTRGGRIDIRELSKR</sequence>
<dbReference type="AlphaFoldDB" id="A0A7C0WVI4"/>
<proteinExistence type="predicted"/>
<keyword evidence="1" id="KW-0812">Transmembrane</keyword>
<dbReference type="Proteomes" id="UP000886355">
    <property type="component" value="Unassembled WGS sequence"/>
</dbReference>
<feature type="domain" description="DUF3592" evidence="2">
    <location>
        <begin position="52"/>
        <end position="137"/>
    </location>
</feature>
<reference evidence="3" key="1">
    <citation type="journal article" date="2020" name="mSystems">
        <title>Genome- and Community-Level Interaction Insights into Carbon Utilization and Element Cycling Functions of Hydrothermarchaeota in Hydrothermal Sediment.</title>
        <authorList>
            <person name="Zhou Z."/>
            <person name="Liu Y."/>
            <person name="Xu W."/>
            <person name="Pan J."/>
            <person name="Luo Z.H."/>
            <person name="Li M."/>
        </authorList>
    </citation>
    <scope>NUCLEOTIDE SEQUENCE [LARGE SCALE GENOMIC DNA]</scope>
    <source>
        <strain evidence="3">HyVt-19</strain>
    </source>
</reference>
<organism evidence="3">
    <name type="scientific">Thermodesulforhabdus norvegica</name>
    <dbReference type="NCBI Taxonomy" id="39841"/>
    <lineage>
        <taxon>Bacteria</taxon>
        <taxon>Pseudomonadati</taxon>
        <taxon>Thermodesulfobacteriota</taxon>
        <taxon>Syntrophobacteria</taxon>
        <taxon>Syntrophobacterales</taxon>
        <taxon>Thermodesulforhabdaceae</taxon>
        <taxon>Thermodesulforhabdus</taxon>
    </lineage>
</organism>
<dbReference type="InterPro" id="IPR021994">
    <property type="entry name" value="DUF3592"/>
</dbReference>
<dbReference type="Pfam" id="PF12158">
    <property type="entry name" value="DUF3592"/>
    <property type="match status" value="1"/>
</dbReference>
<feature type="transmembrane region" description="Helical" evidence="1">
    <location>
        <begin position="17"/>
        <end position="36"/>
    </location>
</feature>
<protein>
    <submittedName>
        <fullName evidence="3">DUF3592 domain-containing protein</fullName>
    </submittedName>
</protein>
<evidence type="ECO:0000256" key="1">
    <source>
        <dbReference type="SAM" id="Phobius"/>
    </source>
</evidence>
<accession>A0A7C0WVI4</accession>
<name>A0A7C0WVI4_9BACT</name>
<dbReference type="EMBL" id="DQZW01000285">
    <property type="protein sequence ID" value="HDL90450.1"/>
    <property type="molecule type" value="Genomic_DNA"/>
</dbReference>
<feature type="transmembrane region" description="Helical" evidence="1">
    <location>
        <begin position="142"/>
        <end position="163"/>
    </location>
</feature>